<keyword evidence="3" id="KW-0645">Protease</keyword>
<evidence type="ECO:0000256" key="1">
    <source>
        <dbReference type="SAM" id="MobiDB-lite"/>
    </source>
</evidence>
<dbReference type="EMBL" id="JACCBH010000001">
    <property type="protein sequence ID" value="NYD54352.1"/>
    <property type="molecule type" value="Genomic_DNA"/>
</dbReference>
<dbReference type="GO" id="GO:0006508">
    <property type="term" value="P:proteolysis"/>
    <property type="evidence" value="ECO:0007669"/>
    <property type="project" value="InterPro"/>
</dbReference>
<evidence type="ECO:0000313" key="3">
    <source>
        <dbReference type="EMBL" id="NYD54352.1"/>
    </source>
</evidence>
<organism evidence="3 4">
    <name type="scientific">Microbacterium pseudoresistens</name>
    <dbReference type="NCBI Taxonomy" id="640634"/>
    <lineage>
        <taxon>Bacteria</taxon>
        <taxon>Bacillati</taxon>
        <taxon>Actinomycetota</taxon>
        <taxon>Actinomycetes</taxon>
        <taxon>Micrococcales</taxon>
        <taxon>Microbacteriaceae</taxon>
        <taxon>Microbacterium</taxon>
    </lineage>
</organism>
<proteinExistence type="predicted"/>
<keyword evidence="3" id="KW-0378">Hydrolase</keyword>
<evidence type="ECO:0000313" key="4">
    <source>
        <dbReference type="Proteomes" id="UP000552045"/>
    </source>
</evidence>
<dbReference type="Proteomes" id="UP000552045">
    <property type="component" value="Unassembled WGS sequence"/>
</dbReference>
<sequence>MSIDEADPAPPAAPAVNPPSPATEAGLESAPEPRLDPVGDALAWVDEERLAASSASGSSTTAAYTRRDLLSDGPHRFRSRAGVIVPLTVLAAALGTYAVTTALWPLHNVAPAVSAVDFTPAAAPAAAVTWPTAGTAAIGIEGLSTVAANESQVPMASLTKVVTVLTALDALPLGVGEQGPTFSFDDVDSAEYWQYREENQSSLDVPVDGVLTEYQLLQGILMGSANNYADRLSDEIWGSDRDFVAAGERWLSQRDLAGIELATPSGFAWDNIATARALVELGKIAVANPVIGEIVATQAVDLPGAGTVTNTNRLLGQPGYIGIKTGTIGEDEQELFNLLTAKEITVDGTTVRMFAAVVAQPDDASRYDGTAALYDEVEEALRNQAPTVAKGAVLGSVDTLWGEHVDVVAGDDARVVLWNGAAASGTTAFSLGDDWAEGAKAGTVTITGPLDSTDAELVLGSELHGPDFWWRLTHPLELFGLGAVTG</sequence>
<feature type="domain" description="Peptidase S11 D-alanyl-D-alanine carboxypeptidase A N-terminal" evidence="2">
    <location>
        <begin position="150"/>
        <end position="335"/>
    </location>
</feature>
<gene>
    <name evidence="3" type="ORF">BKA02_001407</name>
</gene>
<dbReference type="InterPro" id="IPR012338">
    <property type="entry name" value="Beta-lactam/transpept-like"/>
</dbReference>
<dbReference type="AlphaFoldDB" id="A0A7Y9JM28"/>
<dbReference type="RefSeq" id="WP_179432596.1">
    <property type="nucleotide sequence ID" value="NZ_BAABLC010000001.1"/>
</dbReference>
<comment type="caution">
    <text evidence="3">The sequence shown here is derived from an EMBL/GenBank/DDBJ whole genome shotgun (WGS) entry which is preliminary data.</text>
</comment>
<evidence type="ECO:0000259" key="2">
    <source>
        <dbReference type="Pfam" id="PF00768"/>
    </source>
</evidence>
<protein>
    <submittedName>
        <fullName evidence="3">D-alanyl-D-alanine carboxypeptidase</fullName>
    </submittedName>
</protein>
<keyword evidence="3" id="KW-0121">Carboxypeptidase</keyword>
<dbReference type="GO" id="GO:0009002">
    <property type="term" value="F:serine-type D-Ala-D-Ala carboxypeptidase activity"/>
    <property type="evidence" value="ECO:0007669"/>
    <property type="project" value="InterPro"/>
</dbReference>
<dbReference type="SUPFAM" id="SSF56601">
    <property type="entry name" value="beta-lactamase/transpeptidase-like"/>
    <property type="match status" value="1"/>
</dbReference>
<keyword evidence="4" id="KW-1185">Reference proteome</keyword>
<feature type="region of interest" description="Disordered" evidence="1">
    <location>
        <begin position="1"/>
        <end position="37"/>
    </location>
</feature>
<accession>A0A7Y9JM28</accession>
<reference evidence="3 4" key="1">
    <citation type="submission" date="2020-07" db="EMBL/GenBank/DDBJ databases">
        <title>Sequencing the genomes of 1000 actinobacteria strains.</title>
        <authorList>
            <person name="Klenk H.-P."/>
        </authorList>
    </citation>
    <scope>NUCLEOTIDE SEQUENCE [LARGE SCALE GENOMIC DNA]</scope>
    <source>
        <strain evidence="3 4">DSM 22185</strain>
    </source>
</reference>
<feature type="compositionally biased region" description="Pro residues" evidence="1">
    <location>
        <begin position="8"/>
        <end position="21"/>
    </location>
</feature>
<dbReference type="Pfam" id="PF00768">
    <property type="entry name" value="Peptidase_S11"/>
    <property type="match status" value="1"/>
</dbReference>
<dbReference type="InterPro" id="IPR001967">
    <property type="entry name" value="Peptidase_S11_N"/>
</dbReference>
<name>A0A7Y9JM28_9MICO</name>
<dbReference type="Gene3D" id="3.40.710.10">
    <property type="entry name" value="DD-peptidase/beta-lactamase superfamily"/>
    <property type="match status" value="1"/>
</dbReference>